<feature type="compositionally biased region" description="Basic and acidic residues" evidence="1">
    <location>
        <begin position="236"/>
        <end position="256"/>
    </location>
</feature>
<evidence type="ECO:0000313" key="3">
    <source>
        <dbReference type="Proteomes" id="UP000078492"/>
    </source>
</evidence>
<dbReference type="EMBL" id="KQ980419">
    <property type="protein sequence ID" value="KYN16121.1"/>
    <property type="molecule type" value="Genomic_DNA"/>
</dbReference>
<feature type="region of interest" description="Disordered" evidence="1">
    <location>
        <begin position="1"/>
        <end position="20"/>
    </location>
</feature>
<dbReference type="AlphaFoldDB" id="A0A195DTF0"/>
<sequence length="351" mass="40546">GIETKRDSGGPGQEDQGGDGTPSRMLYCFCVRFKWEKYSAEGVDERWVRARWPLSVIGNLYFCRPYLSSALTPCFCAFNADYEPHGNLFAESRAEDMPLEWYRNQYDAQHPQMNAITTNKRKKRAHVRNTCACMMYVPHTRHRTIHKRRAKKRWSEKENIGEREREDERKRKNDTEREEDEKNRENSSETNSDGDGASKGGGEHERKRVRRCTRRPAGSGSNEDRASRGGGWLCTAERKERLRKRNGDARRAEDAPIRTGMETRGGTTSVERERRSREYGTGVDADEGARRNDRDEKREKIREEREAERYREGAKERGREGSRAARLELNPRPAPLVEFGLSRVEAGAIAE</sequence>
<name>A0A195DTF0_9HYME</name>
<protein>
    <submittedName>
        <fullName evidence="2">Uncharacterized protein</fullName>
    </submittedName>
</protein>
<keyword evidence="3" id="KW-1185">Reference proteome</keyword>
<gene>
    <name evidence="2" type="ORF">ALC57_11646</name>
</gene>
<feature type="compositionally biased region" description="Basic and acidic residues" evidence="1">
    <location>
        <begin position="153"/>
        <end position="187"/>
    </location>
</feature>
<dbReference type="Proteomes" id="UP000078492">
    <property type="component" value="Unassembled WGS sequence"/>
</dbReference>
<organism evidence="2 3">
    <name type="scientific">Trachymyrmex cornetzi</name>
    <dbReference type="NCBI Taxonomy" id="471704"/>
    <lineage>
        <taxon>Eukaryota</taxon>
        <taxon>Metazoa</taxon>
        <taxon>Ecdysozoa</taxon>
        <taxon>Arthropoda</taxon>
        <taxon>Hexapoda</taxon>
        <taxon>Insecta</taxon>
        <taxon>Pterygota</taxon>
        <taxon>Neoptera</taxon>
        <taxon>Endopterygota</taxon>
        <taxon>Hymenoptera</taxon>
        <taxon>Apocrita</taxon>
        <taxon>Aculeata</taxon>
        <taxon>Formicoidea</taxon>
        <taxon>Formicidae</taxon>
        <taxon>Myrmicinae</taxon>
        <taxon>Trachymyrmex</taxon>
    </lineage>
</organism>
<proteinExistence type="predicted"/>
<evidence type="ECO:0000256" key="1">
    <source>
        <dbReference type="SAM" id="MobiDB-lite"/>
    </source>
</evidence>
<feature type="non-terminal residue" evidence="2">
    <location>
        <position position="1"/>
    </location>
</feature>
<feature type="compositionally biased region" description="Basic and acidic residues" evidence="1">
    <location>
        <begin position="287"/>
        <end position="326"/>
    </location>
</feature>
<accession>A0A195DTF0</accession>
<reference evidence="2 3" key="1">
    <citation type="submission" date="2015-09" db="EMBL/GenBank/DDBJ databases">
        <title>Trachymyrmex cornetzi WGS genome.</title>
        <authorList>
            <person name="Nygaard S."/>
            <person name="Hu H."/>
            <person name="Boomsma J."/>
            <person name="Zhang G."/>
        </authorList>
    </citation>
    <scope>NUCLEOTIDE SEQUENCE [LARGE SCALE GENOMIC DNA]</scope>
    <source>
        <strain evidence="2">Tcor2-1</strain>
        <tissue evidence="2">Whole body</tissue>
    </source>
</reference>
<evidence type="ECO:0000313" key="2">
    <source>
        <dbReference type="EMBL" id="KYN16121.1"/>
    </source>
</evidence>
<feature type="compositionally biased region" description="Basic residues" evidence="1">
    <location>
        <begin position="142"/>
        <end position="152"/>
    </location>
</feature>
<feature type="region of interest" description="Disordered" evidence="1">
    <location>
        <begin position="142"/>
        <end position="332"/>
    </location>
</feature>